<sequence>MENESKIPFLDVELTRRADGSLRRSIHRKPTWNDQLTRFSSWVPIQQKRNLIKSLATSIRYICRPGVLGTELVILREIFIHNGYPIRFIGKNIKPRVRGNETLIAPKKKLYMNLYFKGDLANDILKRRITSSLRRTFFAATLRIVFSSRPLICRSLKDKIPHLATSVCIYQFTCCCGARYIGRSTRILFKRIQKHYPAWLRKGNIGAIRSAIIEHLVNTHPTFHLNKRLLPQSNLESRMTYQRQYGFVSFVSLKLWPFT</sequence>
<reference evidence="3" key="2">
    <citation type="submission" date="2023-11" db="UniProtKB">
        <authorList>
            <consortium name="WormBaseParasite"/>
        </authorList>
    </citation>
    <scope>IDENTIFICATION</scope>
</reference>
<proteinExistence type="predicted"/>
<dbReference type="Pfam" id="PF26215">
    <property type="entry name" value="HTH_animal"/>
    <property type="match status" value="1"/>
</dbReference>
<feature type="domain" description="Helix-turn-helix" evidence="1">
    <location>
        <begin position="36"/>
        <end position="94"/>
    </location>
</feature>
<name>A0AA85J0A8_TRIRE</name>
<accession>A0AA85J0A8</accession>
<dbReference type="PANTHER" id="PTHR21301:SF10">
    <property type="entry name" value="REVERSE TRANSCRIPTASE DOMAIN-CONTAINING PROTEIN"/>
    <property type="match status" value="1"/>
</dbReference>
<dbReference type="AlphaFoldDB" id="A0AA85J0A8"/>
<dbReference type="WBParaSite" id="TREG1_132410.1">
    <property type="protein sequence ID" value="TREG1_132410.1"/>
    <property type="gene ID" value="TREG1_132410"/>
</dbReference>
<dbReference type="Proteomes" id="UP000050795">
    <property type="component" value="Unassembled WGS sequence"/>
</dbReference>
<dbReference type="PANTHER" id="PTHR21301">
    <property type="entry name" value="REVERSE TRANSCRIPTASE"/>
    <property type="match status" value="1"/>
</dbReference>
<protein>
    <recommendedName>
        <fullName evidence="1">Helix-turn-helix domain-containing protein</fullName>
    </recommendedName>
</protein>
<evidence type="ECO:0000313" key="3">
    <source>
        <dbReference type="WBParaSite" id="TREG1_132410.1"/>
    </source>
</evidence>
<evidence type="ECO:0000259" key="1">
    <source>
        <dbReference type="Pfam" id="PF26215"/>
    </source>
</evidence>
<dbReference type="InterPro" id="IPR058912">
    <property type="entry name" value="HTH_animal"/>
</dbReference>
<reference evidence="2" key="1">
    <citation type="submission" date="2022-06" db="EMBL/GenBank/DDBJ databases">
        <authorList>
            <person name="Berger JAMES D."/>
            <person name="Berger JAMES D."/>
        </authorList>
    </citation>
    <scope>NUCLEOTIDE SEQUENCE [LARGE SCALE GENOMIC DNA]</scope>
</reference>
<keyword evidence="2" id="KW-1185">Reference proteome</keyword>
<evidence type="ECO:0000313" key="2">
    <source>
        <dbReference type="Proteomes" id="UP000050795"/>
    </source>
</evidence>
<organism evidence="2 3">
    <name type="scientific">Trichobilharzia regenti</name>
    <name type="common">Nasal bird schistosome</name>
    <dbReference type="NCBI Taxonomy" id="157069"/>
    <lineage>
        <taxon>Eukaryota</taxon>
        <taxon>Metazoa</taxon>
        <taxon>Spiralia</taxon>
        <taxon>Lophotrochozoa</taxon>
        <taxon>Platyhelminthes</taxon>
        <taxon>Trematoda</taxon>
        <taxon>Digenea</taxon>
        <taxon>Strigeidida</taxon>
        <taxon>Schistosomatoidea</taxon>
        <taxon>Schistosomatidae</taxon>
        <taxon>Trichobilharzia</taxon>
    </lineage>
</organism>